<comment type="caution">
    <text evidence="1">The sequence shown here is derived from an EMBL/GenBank/DDBJ whole genome shotgun (WGS) entry which is preliminary data.</text>
</comment>
<dbReference type="Gene3D" id="3.40.50.150">
    <property type="entry name" value="Vaccinia Virus protein VP39"/>
    <property type="match status" value="1"/>
</dbReference>
<reference evidence="1 2" key="1">
    <citation type="journal article" date="2018" name="Front. Microbiol.">
        <title>Conversion of Methionine to Cysteine in Lactobacillus paracasei Depends on the Highly Mobile cysK-ctl-cysE Gene Cluster.</title>
        <authorList>
            <person name="Wuthrich D."/>
            <person name="Irmler S."/>
            <person name="Berthoud H."/>
            <person name="Guggenbuhl B."/>
            <person name="Eugster E."/>
            <person name="Bruggmann R."/>
        </authorList>
    </citation>
    <scope>NUCLEOTIDE SEQUENCE [LARGE SCALE GENOMIC DNA]</scope>
    <source>
        <strain evidence="1 2">FAM6012</strain>
    </source>
</reference>
<gene>
    <name evidence="1" type="ORF">FAM6012_02865</name>
</gene>
<organism evidence="1 2">
    <name type="scientific">Lacticaseibacillus paracasei</name>
    <name type="common">Lactobacillus paracasei</name>
    <dbReference type="NCBI Taxonomy" id="1597"/>
    <lineage>
        <taxon>Bacteria</taxon>
        <taxon>Bacillati</taxon>
        <taxon>Bacillota</taxon>
        <taxon>Bacilli</taxon>
        <taxon>Lactobacillales</taxon>
        <taxon>Lactobacillaceae</taxon>
        <taxon>Lacticaseibacillus</taxon>
    </lineage>
</organism>
<dbReference type="InterPro" id="IPR029063">
    <property type="entry name" value="SAM-dependent_MTases_sf"/>
</dbReference>
<dbReference type="Proteomes" id="UP000284123">
    <property type="component" value="Unassembled WGS sequence"/>
</dbReference>
<evidence type="ECO:0000313" key="1">
    <source>
        <dbReference type="EMBL" id="RNE26255.1"/>
    </source>
</evidence>
<dbReference type="RefSeq" id="WP_240034191.1">
    <property type="nucleotide sequence ID" value="NZ_LKGI01000108.1"/>
</dbReference>
<evidence type="ECO:0008006" key="3">
    <source>
        <dbReference type="Google" id="ProtNLM"/>
    </source>
</evidence>
<sequence>MIKDSILDYPSRGHWGKASYRGNCTGYLIKDLLEKYQPKQFVEVFSGGGTGQDVAKELGLTNSVHLDLLTGWDALKDDIPVQPDFVFSHPPYWDIIKYKDMRGQYDADDLSNPVDYPDFIRMLDKVNEKIYASLINGGRHAFLMGDVRKRVNDHYQYYSIIKDMAWFGDLESHLVKVQHNVTSGRKGYHGSFIPIMHEHLLIFLKRSIWQLGIKYTKTFIRDLRQLQQVTWRDLVRAAVEQHGGRASLKDLYETLDGAKKAVNNDHWREQIRAVVQRYPEFERIQSGVYAVA</sequence>
<accession>A0A8B3GMU8</accession>
<dbReference type="SUPFAM" id="SSF53335">
    <property type="entry name" value="S-adenosyl-L-methionine-dependent methyltransferases"/>
    <property type="match status" value="1"/>
</dbReference>
<dbReference type="AlphaFoldDB" id="A0A8B3GMU8"/>
<proteinExistence type="predicted"/>
<dbReference type="EMBL" id="LKGI01000108">
    <property type="protein sequence ID" value="RNE26255.1"/>
    <property type="molecule type" value="Genomic_DNA"/>
</dbReference>
<name>A0A8B3GMU8_LACPA</name>
<protein>
    <recommendedName>
        <fullName evidence="3">DNA modification methylase</fullName>
    </recommendedName>
</protein>
<evidence type="ECO:0000313" key="2">
    <source>
        <dbReference type="Proteomes" id="UP000284123"/>
    </source>
</evidence>